<gene>
    <name evidence="2" type="ORF">ONE63_011218</name>
</gene>
<reference evidence="2" key="1">
    <citation type="submission" date="2022-12" db="EMBL/GenBank/DDBJ databases">
        <title>Chromosome-level genome assembly of the bean flower thrips Megalurothrips usitatus.</title>
        <authorList>
            <person name="Ma L."/>
            <person name="Liu Q."/>
            <person name="Li H."/>
            <person name="Cai W."/>
        </authorList>
    </citation>
    <scope>NUCLEOTIDE SEQUENCE</scope>
    <source>
        <strain evidence="2">Cailab_2022a</strain>
    </source>
</reference>
<keyword evidence="3" id="KW-1185">Reference proteome</keyword>
<evidence type="ECO:0000313" key="3">
    <source>
        <dbReference type="Proteomes" id="UP001075354"/>
    </source>
</evidence>
<dbReference type="AlphaFoldDB" id="A0AAV7X480"/>
<name>A0AAV7X480_9NEOP</name>
<comment type="caution">
    <text evidence="2">The sequence shown here is derived from an EMBL/GenBank/DDBJ whole genome shotgun (WGS) entry which is preliminary data.</text>
</comment>
<evidence type="ECO:0000313" key="2">
    <source>
        <dbReference type="EMBL" id="KAJ1519247.1"/>
    </source>
</evidence>
<dbReference type="EMBL" id="JAPTSV010000057">
    <property type="protein sequence ID" value="KAJ1519247.1"/>
    <property type="molecule type" value="Genomic_DNA"/>
</dbReference>
<proteinExistence type="predicted"/>
<protein>
    <submittedName>
        <fullName evidence="2">Uncharacterized protein</fullName>
    </submittedName>
</protein>
<feature type="region of interest" description="Disordered" evidence="1">
    <location>
        <begin position="83"/>
        <end position="102"/>
    </location>
</feature>
<accession>A0AAV7X480</accession>
<organism evidence="2 3">
    <name type="scientific">Megalurothrips usitatus</name>
    <name type="common">bean blossom thrips</name>
    <dbReference type="NCBI Taxonomy" id="439358"/>
    <lineage>
        <taxon>Eukaryota</taxon>
        <taxon>Metazoa</taxon>
        <taxon>Ecdysozoa</taxon>
        <taxon>Arthropoda</taxon>
        <taxon>Hexapoda</taxon>
        <taxon>Insecta</taxon>
        <taxon>Pterygota</taxon>
        <taxon>Neoptera</taxon>
        <taxon>Paraneoptera</taxon>
        <taxon>Thysanoptera</taxon>
        <taxon>Terebrantia</taxon>
        <taxon>Thripoidea</taxon>
        <taxon>Thripidae</taxon>
        <taxon>Megalurothrips</taxon>
    </lineage>
</organism>
<evidence type="ECO:0000256" key="1">
    <source>
        <dbReference type="SAM" id="MobiDB-lite"/>
    </source>
</evidence>
<dbReference type="Proteomes" id="UP001075354">
    <property type="component" value="Unassembled WGS sequence"/>
</dbReference>
<sequence length="110" mass="12540">MSVGVDVDHNSDDYSEQLSQILQPVVVLERLDGQWERLWLLPEVRRELRKEGPTDGKFVQPAFGLGGLRVISAVLLWRRDRLQVPRSPPSPTPDTSAHINTRELRQTAFV</sequence>